<protein>
    <submittedName>
        <fullName evidence="1">Uncharacterized protein</fullName>
    </submittedName>
</protein>
<sequence>MRLQRASNSGGLYSTSGLGTLRSAIALTLCVVASQQRAEASGVVLGPPVKCVKVKASPNTLIQTMRLFV</sequence>
<gene>
    <name evidence="1" type="ORF">KC01_LOCUS22724</name>
</gene>
<reference evidence="1 2" key="1">
    <citation type="submission" date="2024-04" db="EMBL/GenBank/DDBJ databases">
        <authorList>
            <person name="Waldvogel A.-M."/>
            <person name="Schoenle A."/>
        </authorList>
    </citation>
    <scope>NUCLEOTIDE SEQUENCE [LARGE SCALE GENOMIC DNA]</scope>
</reference>
<evidence type="ECO:0000313" key="1">
    <source>
        <dbReference type="EMBL" id="CAL1593666.1"/>
    </source>
</evidence>
<proteinExistence type="predicted"/>
<organism evidence="1 2">
    <name type="scientific">Knipowitschia caucasica</name>
    <name type="common">Caucasian dwarf goby</name>
    <name type="synonym">Pomatoschistus caucasicus</name>
    <dbReference type="NCBI Taxonomy" id="637954"/>
    <lineage>
        <taxon>Eukaryota</taxon>
        <taxon>Metazoa</taxon>
        <taxon>Chordata</taxon>
        <taxon>Craniata</taxon>
        <taxon>Vertebrata</taxon>
        <taxon>Euteleostomi</taxon>
        <taxon>Actinopterygii</taxon>
        <taxon>Neopterygii</taxon>
        <taxon>Teleostei</taxon>
        <taxon>Neoteleostei</taxon>
        <taxon>Acanthomorphata</taxon>
        <taxon>Gobiaria</taxon>
        <taxon>Gobiiformes</taxon>
        <taxon>Gobioidei</taxon>
        <taxon>Gobiidae</taxon>
        <taxon>Gobiinae</taxon>
        <taxon>Knipowitschia</taxon>
    </lineage>
</organism>
<name>A0AAV2KZK1_KNICA</name>
<evidence type="ECO:0000313" key="2">
    <source>
        <dbReference type="Proteomes" id="UP001497482"/>
    </source>
</evidence>
<dbReference type="Proteomes" id="UP001497482">
    <property type="component" value="Chromosome 2"/>
</dbReference>
<keyword evidence="2" id="KW-1185">Reference proteome</keyword>
<accession>A0AAV2KZK1</accession>
<dbReference type="EMBL" id="OZ035824">
    <property type="protein sequence ID" value="CAL1593666.1"/>
    <property type="molecule type" value="Genomic_DNA"/>
</dbReference>
<dbReference type="AlphaFoldDB" id="A0AAV2KZK1"/>